<dbReference type="SMART" id="SM00267">
    <property type="entry name" value="GGDEF"/>
    <property type="match status" value="1"/>
</dbReference>
<dbReference type="PROSITE" id="PS50887">
    <property type="entry name" value="GGDEF"/>
    <property type="match status" value="1"/>
</dbReference>
<feature type="domain" description="GGDEF" evidence="2">
    <location>
        <begin position="178"/>
        <end position="303"/>
    </location>
</feature>
<gene>
    <name evidence="3" type="ORF">ACFFRE_11455</name>
</gene>
<evidence type="ECO:0000259" key="2">
    <source>
        <dbReference type="PROSITE" id="PS50887"/>
    </source>
</evidence>
<sequence>MDQAKQPRQPSAPVAGASTDATRGLPPGLPDVLEPWAERCRARGLATGPGAGADALLATLATALAQGGQTAQLGRAARSWGARAQSPADVVTALAALRTLLGEDPRSLVALGVPSAPAGLSPAVLHELLDQVMFQAVDAAAGQLSAIARTDPLTGCRNRRALAEDLRRALAAAEEADLDLAVAAIDLDGLKTINDTRGHAAGDAALSALVATFRRELRDADDLYRTGGDEFVLLLPFTDAAGARALLGRLERAGGPAFSWGVAARPRSPGSAPLTPDALVHLADLDLYRRRRERRRRRARQARFRRGLGAASAVASLAAAVTAFDVAQASSPPVPASVGARPVGAGPVGAGPAGSAREATRRTGTPGANSSTSSSGTL</sequence>
<organism evidence="3 4">
    <name type="scientific">Aciditerrimonas ferrireducens</name>
    <dbReference type="NCBI Taxonomy" id="667306"/>
    <lineage>
        <taxon>Bacteria</taxon>
        <taxon>Bacillati</taxon>
        <taxon>Actinomycetota</taxon>
        <taxon>Acidimicrobiia</taxon>
        <taxon>Acidimicrobiales</taxon>
        <taxon>Acidimicrobiaceae</taxon>
        <taxon>Aciditerrimonas</taxon>
    </lineage>
</organism>
<keyword evidence="4" id="KW-1185">Reference proteome</keyword>
<evidence type="ECO:0000313" key="3">
    <source>
        <dbReference type="EMBL" id="MFC0082748.1"/>
    </source>
</evidence>
<feature type="compositionally biased region" description="Low complexity" evidence="1">
    <location>
        <begin position="330"/>
        <end position="345"/>
    </location>
</feature>
<dbReference type="RefSeq" id="WP_377790383.1">
    <property type="nucleotide sequence ID" value="NZ_JBHLYQ010000147.1"/>
</dbReference>
<dbReference type="Proteomes" id="UP001589788">
    <property type="component" value="Unassembled WGS sequence"/>
</dbReference>
<dbReference type="NCBIfam" id="TIGR00254">
    <property type="entry name" value="GGDEF"/>
    <property type="match status" value="1"/>
</dbReference>
<reference evidence="3 4" key="1">
    <citation type="submission" date="2024-09" db="EMBL/GenBank/DDBJ databases">
        <authorList>
            <person name="Sun Q."/>
            <person name="Mori K."/>
        </authorList>
    </citation>
    <scope>NUCLEOTIDE SEQUENCE [LARGE SCALE GENOMIC DNA]</scope>
    <source>
        <strain evidence="3 4">JCM 15389</strain>
    </source>
</reference>
<proteinExistence type="predicted"/>
<dbReference type="PANTHER" id="PTHR45138:SF24">
    <property type="entry name" value="DIGUANYLATE CYCLASE DGCC-RELATED"/>
    <property type="match status" value="1"/>
</dbReference>
<dbReference type="SUPFAM" id="SSF55073">
    <property type="entry name" value="Nucleotide cyclase"/>
    <property type="match status" value="1"/>
</dbReference>
<dbReference type="InterPro" id="IPR029787">
    <property type="entry name" value="Nucleotide_cyclase"/>
</dbReference>
<dbReference type="EMBL" id="JBHLYQ010000147">
    <property type="protein sequence ID" value="MFC0082748.1"/>
    <property type="molecule type" value="Genomic_DNA"/>
</dbReference>
<feature type="region of interest" description="Disordered" evidence="1">
    <location>
        <begin position="330"/>
        <end position="378"/>
    </location>
</feature>
<dbReference type="Gene3D" id="3.30.70.270">
    <property type="match status" value="1"/>
</dbReference>
<dbReference type="InterPro" id="IPR050469">
    <property type="entry name" value="Diguanylate_Cyclase"/>
</dbReference>
<evidence type="ECO:0000313" key="4">
    <source>
        <dbReference type="Proteomes" id="UP001589788"/>
    </source>
</evidence>
<dbReference type="PANTHER" id="PTHR45138">
    <property type="entry name" value="REGULATORY COMPONENTS OF SENSORY TRANSDUCTION SYSTEM"/>
    <property type="match status" value="1"/>
</dbReference>
<accession>A0ABV6C4Z2</accession>
<name>A0ABV6C4Z2_9ACTN</name>
<comment type="caution">
    <text evidence="3">The sequence shown here is derived from an EMBL/GenBank/DDBJ whole genome shotgun (WGS) entry which is preliminary data.</text>
</comment>
<feature type="region of interest" description="Disordered" evidence="1">
    <location>
        <begin position="1"/>
        <end position="32"/>
    </location>
</feature>
<feature type="compositionally biased region" description="Polar residues" evidence="1">
    <location>
        <begin position="362"/>
        <end position="378"/>
    </location>
</feature>
<dbReference type="CDD" id="cd01949">
    <property type="entry name" value="GGDEF"/>
    <property type="match status" value="1"/>
</dbReference>
<protein>
    <submittedName>
        <fullName evidence="3">GGDEF domain-containing protein</fullName>
    </submittedName>
</protein>
<feature type="non-terminal residue" evidence="3">
    <location>
        <position position="378"/>
    </location>
</feature>
<dbReference type="InterPro" id="IPR000160">
    <property type="entry name" value="GGDEF_dom"/>
</dbReference>
<evidence type="ECO:0000256" key="1">
    <source>
        <dbReference type="SAM" id="MobiDB-lite"/>
    </source>
</evidence>
<dbReference type="InterPro" id="IPR043128">
    <property type="entry name" value="Rev_trsase/Diguanyl_cyclase"/>
</dbReference>
<dbReference type="Pfam" id="PF00990">
    <property type="entry name" value="GGDEF"/>
    <property type="match status" value="1"/>
</dbReference>